<proteinExistence type="predicted"/>
<protein>
    <submittedName>
        <fullName evidence="2">Uncharacterized protein LOC104215606 isoform X1</fullName>
    </submittedName>
</protein>
<name>A0A1U7VN15_NICSY</name>
<reference evidence="1" key="1">
    <citation type="journal article" date="2013" name="Genome Biol.">
        <title>Reference genomes and transcriptomes of Nicotiana sylvestris and Nicotiana tomentosiformis.</title>
        <authorList>
            <person name="Sierro N."/>
            <person name="Battey J.N."/>
            <person name="Ouadi S."/>
            <person name="Bovet L."/>
            <person name="Goepfert S."/>
            <person name="Bakaher N."/>
            <person name="Peitsch M.C."/>
            <person name="Ivanov N.V."/>
        </authorList>
    </citation>
    <scope>NUCLEOTIDE SEQUENCE [LARGE SCALE GENOMIC DNA]</scope>
</reference>
<organism evidence="1 2">
    <name type="scientific">Nicotiana sylvestris</name>
    <name type="common">Wood tobacco</name>
    <name type="synonym">South American tobacco</name>
    <dbReference type="NCBI Taxonomy" id="4096"/>
    <lineage>
        <taxon>Eukaryota</taxon>
        <taxon>Viridiplantae</taxon>
        <taxon>Streptophyta</taxon>
        <taxon>Embryophyta</taxon>
        <taxon>Tracheophyta</taxon>
        <taxon>Spermatophyta</taxon>
        <taxon>Magnoliopsida</taxon>
        <taxon>eudicotyledons</taxon>
        <taxon>Gunneridae</taxon>
        <taxon>Pentapetalae</taxon>
        <taxon>asterids</taxon>
        <taxon>lamiids</taxon>
        <taxon>Solanales</taxon>
        <taxon>Solanaceae</taxon>
        <taxon>Nicotianoideae</taxon>
        <taxon>Nicotianeae</taxon>
        <taxon>Nicotiana</taxon>
    </lineage>
</organism>
<dbReference type="AlphaFoldDB" id="A0A1U7VN15"/>
<evidence type="ECO:0000313" key="1">
    <source>
        <dbReference type="Proteomes" id="UP000189701"/>
    </source>
</evidence>
<evidence type="ECO:0000313" key="2">
    <source>
        <dbReference type="RefSeq" id="XP_009763754.1"/>
    </source>
</evidence>
<dbReference type="Proteomes" id="UP000189701">
    <property type="component" value="Unplaced"/>
</dbReference>
<gene>
    <name evidence="2" type="primary">LOC104215606</name>
</gene>
<accession>A0A1U7VN15</accession>
<dbReference type="RefSeq" id="XP_009763754.1">
    <property type="nucleotide sequence ID" value="XM_009765452.1"/>
</dbReference>
<reference evidence="2" key="2">
    <citation type="submission" date="2025-08" db="UniProtKB">
        <authorList>
            <consortium name="RefSeq"/>
        </authorList>
    </citation>
    <scope>IDENTIFICATION</scope>
    <source>
        <tissue evidence="2">Leaf</tissue>
    </source>
</reference>
<keyword evidence="1" id="KW-1185">Reference proteome</keyword>
<sequence length="112" mass="12404">MVVLLTHRRAVVADLVDQRRGLNTECDEQSTRRKVRPGCWRCCLVKKGTVLVGLACLMWYCPETCHGEADQGQAGAVELCNLCRVKTNSHPHGICCIQLILSVVLALLELES</sequence>